<evidence type="ECO:0000313" key="1">
    <source>
        <dbReference type="EMBL" id="CAG8852929.1"/>
    </source>
</evidence>
<gene>
    <name evidence="1" type="ORF">GMARGA_LOCUS41750</name>
</gene>
<accession>A0ABN7XG09</accession>
<feature type="non-terminal residue" evidence="1">
    <location>
        <position position="71"/>
    </location>
</feature>
<proteinExistence type="predicted"/>
<protein>
    <submittedName>
        <fullName evidence="1">19509_t:CDS:1</fullName>
    </submittedName>
</protein>
<evidence type="ECO:0000313" key="2">
    <source>
        <dbReference type="Proteomes" id="UP000789901"/>
    </source>
</evidence>
<organism evidence="1 2">
    <name type="scientific">Gigaspora margarita</name>
    <dbReference type="NCBI Taxonomy" id="4874"/>
    <lineage>
        <taxon>Eukaryota</taxon>
        <taxon>Fungi</taxon>
        <taxon>Fungi incertae sedis</taxon>
        <taxon>Mucoromycota</taxon>
        <taxon>Glomeromycotina</taxon>
        <taxon>Glomeromycetes</taxon>
        <taxon>Diversisporales</taxon>
        <taxon>Gigasporaceae</taxon>
        <taxon>Gigaspora</taxon>
    </lineage>
</organism>
<comment type="caution">
    <text evidence="1">The sequence shown here is derived from an EMBL/GenBank/DDBJ whole genome shotgun (WGS) entry which is preliminary data.</text>
</comment>
<sequence length="71" mass="8432">PMDNCDKCDGEDSLDILKAADELELYSLIQSMQYHLINHHSSWIYKNIVKSLNTVCRYVHFQELYDYVFDV</sequence>
<feature type="non-terminal residue" evidence="1">
    <location>
        <position position="1"/>
    </location>
</feature>
<dbReference type="Proteomes" id="UP000789901">
    <property type="component" value="Unassembled WGS sequence"/>
</dbReference>
<name>A0ABN7XG09_GIGMA</name>
<dbReference type="EMBL" id="CAJVQB010117901">
    <property type="protein sequence ID" value="CAG8852929.1"/>
    <property type="molecule type" value="Genomic_DNA"/>
</dbReference>
<reference evidence="1 2" key="1">
    <citation type="submission" date="2021-06" db="EMBL/GenBank/DDBJ databases">
        <authorList>
            <person name="Kallberg Y."/>
            <person name="Tangrot J."/>
            <person name="Rosling A."/>
        </authorList>
    </citation>
    <scope>NUCLEOTIDE SEQUENCE [LARGE SCALE GENOMIC DNA]</scope>
    <source>
        <strain evidence="1 2">120-4 pot B 10/14</strain>
    </source>
</reference>
<keyword evidence="2" id="KW-1185">Reference proteome</keyword>